<evidence type="ECO:0000256" key="2">
    <source>
        <dbReference type="PROSITE-ProRule" id="PRU00285"/>
    </source>
</evidence>
<evidence type="ECO:0000256" key="3">
    <source>
        <dbReference type="RuleBase" id="RU003616"/>
    </source>
</evidence>
<evidence type="ECO:0000313" key="5">
    <source>
        <dbReference type="EMBL" id="PJA15618.1"/>
    </source>
</evidence>
<dbReference type="AlphaFoldDB" id="A0A2M7W317"/>
<evidence type="ECO:0000259" key="4">
    <source>
        <dbReference type="PROSITE" id="PS01031"/>
    </source>
</evidence>
<proteinExistence type="inferred from homology"/>
<dbReference type="InterPro" id="IPR008978">
    <property type="entry name" value="HSP20-like_chaperone"/>
</dbReference>
<reference evidence="6" key="1">
    <citation type="submission" date="2017-09" db="EMBL/GenBank/DDBJ databases">
        <title>Depth-based differentiation of microbial function through sediment-hosted aquifers and enrichment of novel symbionts in the deep terrestrial subsurface.</title>
        <authorList>
            <person name="Probst A.J."/>
            <person name="Ladd B."/>
            <person name="Jarett J.K."/>
            <person name="Geller-Mcgrath D.E."/>
            <person name="Sieber C.M.K."/>
            <person name="Emerson J.B."/>
            <person name="Anantharaman K."/>
            <person name="Thomas B.C."/>
            <person name="Malmstrom R."/>
            <person name="Stieglmeier M."/>
            <person name="Klingl A."/>
            <person name="Woyke T."/>
            <person name="Ryan C.M."/>
            <person name="Banfield J.F."/>
        </authorList>
    </citation>
    <scope>NUCLEOTIDE SEQUENCE [LARGE SCALE GENOMIC DNA]</scope>
</reference>
<dbReference type="EMBL" id="PFQB01000011">
    <property type="protein sequence ID" value="PJA15618.1"/>
    <property type="molecule type" value="Genomic_DNA"/>
</dbReference>
<dbReference type="Proteomes" id="UP000228952">
    <property type="component" value="Unassembled WGS sequence"/>
</dbReference>
<organism evidence="5 6">
    <name type="scientific">Candidatus Dojkabacteria bacterium CG_4_10_14_0_2_um_filter_Dojkabacteria_WS6_41_15</name>
    <dbReference type="NCBI Taxonomy" id="2014249"/>
    <lineage>
        <taxon>Bacteria</taxon>
        <taxon>Candidatus Dojkabacteria</taxon>
    </lineage>
</organism>
<keyword evidence="1" id="KW-0346">Stress response</keyword>
<dbReference type="GO" id="GO:0009408">
    <property type="term" value="P:response to heat"/>
    <property type="evidence" value="ECO:0007669"/>
    <property type="project" value="InterPro"/>
</dbReference>
<dbReference type="PROSITE" id="PS01031">
    <property type="entry name" value="SHSP"/>
    <property type="match status" value="1"/>
</dbReference>
<comment type="similarity">
    <text evidence="2 3">Belongs to the small heat shock protein (HSP20) family.</text>
</comment>
<comment type="caution">
    <text evidence="5">The sequence shown here is derived from an EMBL/GenBank/DDBJ whole genome shotgun (WGS) entry which is preliminary data.</text>
</comment>
<feature type="domain" description="SHSP" evidence="4">
    <location>
        <begin position="25"/>
        <end position="138"/>
    </location>
</feature>
<dbReference type="Gene3D" id="2.60.40.790">
    <property type="match status" value="1"/>
</dbReference>
<accession>A0A2M7W317</accession>
<dbReference type="CDD" id="cd06464">
    <property type="entry name" value="ACD_sHsps-like"/>
    <property type="match status" value="1"/>
</dbReference>
<dbReference type="InterPro" id="IPR002068">
    <property type="entry name" value="A-crystallin/Hsp20_dom"/>
</dbReference>
<sequence>MANIRVFNPWSMLPSVWEDASDLMGGTFGAIPKANMYEKDGLVHVELEVPGYKAEDLDISITGDVLKVIGKTREEKEEKDGRRYFMSEISEKSFTRTFTLPSEVVSEKVVADFKNGMLKISLPKSEKALPKTIKIEAK</sequence>
<gene>
    <name evidence="5" type="ORF">COX64_00540</name>
</gene>
<dbReference type="SUPFAM" id="SSF49764">
    <property type="entry name" value="HSP20-like chaperones"/>
    <property type="match status" value="1"/>
</dbReference>
<dbReference type="PANTHER" id="PTHR46733">
    <property type="entry name" value="26.5 KDA HEAT SHOCK PROTEIN, MITOCHONDRIAL"/>
    <property type="match status" value="1"/>
</dbReference>
<dbReference type="Pfam" id="PF00011">
    <property type="entry name" value="HSP20"/>
    <property type="match status" value="1"/>
</dbReference>
<evidence type="ECO:0000313" key="6">
    <source>
        <dbReference type="Proteomes" id="UP000228952"/>
    </source>
</evidence>
<dbReference type="PANTHER" id="PTHR46733:SF4">
    <property type="entry name" value="HEAT SHOCK PROTEIN 21, CHLOROPLASTIC"/>
    <property type="match status" value="1"/>
</dbReference>
<name>A0A2M7W317_9BACT</name>
<protein>
    <recommendedName>
        <fullName evidence="4">SHSP domain-containing protein</fullName>
    </recommendedName>
</protein>
<evidence type="ECO:0000256" key="1">
    <source>
        <dbReference type="ARBA" id="ARBA00023016"/>
    </source>
</evidence>
<dbReference type="InterPro" id="IPR044587">
    <property type="entry name" value="HSP21-like"/>
</dbReference>